<evidence type="ECO:0000313" key="10">
    <source>
        <dbReference type="EMBL" id="KAF6825775.1"/>
    </source>
</evidence>
<accession>A0A8H6K6R6</accession>
<dbReference type="EMBL" id="WIGO01000166">
    <property type="protein sequence ID" value="KAF6825775.1"/>
    <property type="molecule type" value="Genomic_DNA"/>
</dbReference>
<sequence length="109" mass="11845">MSLAAYRHLWRAARIAFQGDERVLTAARQQIRQGFRDQAALAPSDPSLGQAIEKAEGIAMFLRRNVVQGKLDESSVFKLRIHKDTERGDNDSIKLAGGSKTATGGCGCS</sequence>
<evidence type="ECO:0000256" key="2">
    <source>
        <dbReference type="ARBA" id="ARBA00009949"/>
    </source>
</evidence>
<dbReference type="CDD" id="cd20267">
    <property type="entry name" value="Complex1_LYR_LYRM7"/>
    <property type="match status" value="1"/>
</dbReference>
<evidence type="ECO:0000256" key="9">
    <source>
        <dbReference type="SAM" id="MobiDB-lite"/>
    </source>
</evidence>
<dbReference type="InterPro" id="IPR045298">
    <property type="entry name" value="Complex1_LYR_LYRM7"/>
</dbReference>
<dbReference type="Proteomes" id="UP000654918">
    <property type="component" value="Unassembled WGS sequence"/>
</dbReference>
<dbReference type="GO" id="GO:0005759">
    <property type="term" value="C:mitochondrial matrix"/>
    <property type="evidence" value="ECO:0007669"/>
    <property type="project" value="UniProtKB-SubCell"/>
</dbReference>
<evidence type="ECO:0000256" key="4">
    <source>
        <dbReference type="ARBA" id="ARBA00015108"/>
    </source>
</evidence>
<dbReference type="PANTHER" id="PTHR46749">
    <property type="entry name" value="COMPLEX III ASSEMBLY FACTOR LYRM7"/>
    <property type="match status" value="1"/>
</dbReference>
<evidence type="ECO:0000256" key="8">
    <source>
        <dbReference type="ARBA" id="ARBA00025268"/>
    </source>
</evidence>
<evidence type="ECO:0000256" key="5">
    <source>
        <dbReference type="ARBA" id="ARBA00022946"/>
    </source>
</evidence>
<proteinExistence type="inferred from homology"/>
<comment type="subunit">
    <text evidence="3">Interacts with RIP1.</text>
</comment>
<dbReference type="GO" id="GO:0034551">
    <property type="term" value="P:mitochondrial respiratory chain complex III assembly"/>
    <property type="evidence" value="ECO:0007669"/>
    <property type="project" value="InterPro"/>
</dbReference>
<comment type="subcellular location">
    <subcellularLocation>
        <location evidence="1">Mitochondrion matrix</location>
    </subcellularLocation>
</comment>
<organism evidence="10 11">
    <name type="scientific">Colletotrichum plurivorum</name>
    <dbReference type="NCBI Taxonomy" id="2175906"/>
    <lineage>
        <taxon>Eukaryota</taxon>
        <taxon>Fungi</taxon>
        <taxon>Dikarya</taxon>
        <taxon>Ascomycota</taxon>
        <taxon>Pezizomycotina</taxon>
        <taxon>Sordariomycetes</taxon>
        <taxon>Hypocreomycetidae</taxon>
        <taxon>Glomerellales</taxon>
        <taxon>Glomerellaceae</taxon>
        <taxon>Colletotrichum</taxon>
        <taxon>Colletotrichum orchidearum species complex</taxon>
    </lineage>
</organism>
<name>A0A8H6K6R6_9PEZI</name>
<dbReference type="InterPro" id="IPR050435">
    <property type="entry name" value="MZM1/LYRM7"/>
</dbReference>
<keyword evidence="5" id="KW-0809">Transit peptide</keyword>
<comment type="similarity">
    <text evidence="2">Belongs to the complex I LYR family. MZM1 subfamily.</text>
</comment>
<keyword evidence="7" id="KW-0143">Chaperone</keyword>
<dbReference type="AlphaFoldDB" id="A0A8H6K6R6"/>
<evidence type="ECO:0000256" key="3">
    <source>
        <dbReference type="ARBA" id="ARBA00011589"/>
    </source>
</evidence>
<keyword evidence="11" id="KW-1185">Reference proteome</keyword>
<evidence type="ECO:0000313" key="11">
    <source>
        <dbReference type="Proteomes" id="UP000654918"/>
    </source>
</evidence>
<gene>
    <name evidence="10" type="ORF">CPLU01_10058</name>
</gene>
<feature type="region of interest" description="Disordered" evidence="9">
    <location>
        <begin position="88"/>
        <end position="109"/>
    </location>
</feature>
<dbReference type="GO" id="GO:0044183">
    <property type="term" value="F:protein folding chaperone"/>
    <property type="evidence" value="ECO:0007669"/>
    <property type="project" value="TreeGrafter"/>
</dbReference>
<dbReference type="PANTHER" id="PTHR46749:SF1">
    <property type="entry name" value="COMPLEX III ASSEMBLY FACTOR LYRM7"/>
    <property type="match status" value="1"/>
</dbReference>
<protein>
    <recommendedName>
        <fullName evidence="4">Mitochondrial zinc maintenance protein 1, mitochondrial</fullName>
    </recommendedName>
</protein>
<comment type="function">
    <text evidence="8">Assembly factor required for Rieske Fe-S protein RIP1 incorporation into the cytochrome b-c1 (CIII) complex. Functions as a chaperone, binding to this subunit within the mitochondrial matrix and stabilizing it prior to its translocation and insertion into the late CIII dimeric intermediate within the mitochondrial inner membrane. Modulates the mitochondrial matrix zinc pool.</text>
</comment>
<evidence type="ECO:0000256" key="6">
    <source>
        <dbReference type="ARBA" id="ARBA00023128"/>
    </source>
</evidence>
<comment type="caution">
    <text evidence="10">The sequence shown here is derived from an EMBL/GenBank/DDBJ whole genome shotgun (WGS) entry which is preliminary data.</text>
</comment>
<evidence type="ECO:0000256" key="1">
    <source>
        <dbReference type="ARBA" id="ARBA00004305"/>
    </source>
</evidence>
<reference evidence="10" key="1">
    <citation type="journal article" date="2020" name="Phytopathology">
        <title>Genome Sequence Resources of Colletotrichum truncatum, C. plurivorum, C. musicola, and C. sojae: Four Species Pathogenic to Soybean (Glycine max).</title>
        <authorList>
            <person name="Rogerio F."/>
            <person name="Boufleur T.R."/>
            <person name="Ciampi-Guillardi M."/>
            <person name="Sukno S.A."/>
            <person name="Thon M.R."/>
            <person name="Massola Junior N.S."/>
            <person name="Baroncelli R."/>
        </authorList>
    </citation>
    <scope>NUCLEOTIDE SEQUENCE</scope>
    <source>
        <strain evidence="10">LFN00145</strain>
    </source>
</reference>
<keyword evidence="6" id="KW-0496">Mitochondrion</keyword>
<evidence type="ECO:0000256" key="7">
    <source>
        <dbReference type="ARBA" id="ARBA00023186"/>
    </source>
</evidence>